<sequence length="171" mass="18742">MWLFAAFVAIPIIEIALFIQVGGWIGMWPTLGIVVLTAILGTMLVRAQGRLALMELQRAFSRLDDPTLPLANGAMVLVAGVLLLTPGFFTDALGFALLVPGVRFAVFNFLRARIQVSRFQMGRDSGFTDEGPEPFRHRAQGASGSEVIDGEFHEVEPGKRPTHRPSGWTKH</sequence>
<comment type="caution">
    <text evidence="3">The sequence shown here is derived from an EMBL/GenBank/DDBJ whole genome shotgun (WGS) entry which is preliminary data.</text>
</comment>
<feature type="transmembrane region" description="Helical" evidence="2">
    <location>
        <begin position="68"/>
        <end position="86"/>
    </location>
</feature>
<organism evidence="3 4">
    <name type="scientific">Seohaeicola saemankumensis</name>
    <dbReference type="NCBI Taxonomy" id="481181"/>
    <lineage>
        <taxon>Bacteria</taxon>
        <taxon>Pseudomonadati</taxon>
        <taxon>Pseudomonadota</taxon>
        <taxon>Alphaproteobacteria</taxon>
        <taxon>Rhodobacterales</taxon>
        <taxon>Roseobacteraceae</taxon>
        <taxon>Seohaeicola</taxon>
    </lineage>
</organism>
<reference evidence="4" key="1">
    <citation type="journal article" date="2019" name="Int. J. Syst. Evol. Microbiol.">
        <title>The Global Catalogue of Microorganisms (GCM) 10K type strain sequencing project: providing services to taxonomists for standard genome sequencing and annotation.</title>
        <authorList>
            <consortium name="The Broad Institute Genomics Platform"/>
            <consortium name="The Broad Institute Genome Sequencing Center for Infectious Disease"/>
            <person name="Wu L."/>
            <person name="Ma J."/>
        </authorList>
    </citation>
    <scope>NUCLEOTIDE SEQUENCE [LARGE SCALE GENOMIC DNA]</scope>
    <source>
        <strain evidence="4">CCUG 55328</strain>
    </source>
</reference>
<proteinExistence type="predicted"/>
<accession>A0ABW3TGH9</accession>
<evidence type="ECO:0000313" key="3">
    <source>
        <dbReference type="EMBL" id="MFD1195147.1"/>
    </source>
</evidence>
<dbReference type="Pfam" id="PF04186">
    <property type="entry name" value="FxsA"/>
    <property type="match status" value="1"/>
</dbReference>
<evidence type="ECO:0000256" key="1">
    <source>
        <dbReference type="SAM" id="MobiDB-lite"/>
    </source>
</evidence>
<dbReference type="NCBIfam" id="NF008528">
    <property type="entry name" value="PRK11463.1-2"/>
    <property type="match status" value="1"/>
</dbReference>
<keyword evidence="4" id="KW-1185">Reference proteome</keyword>
<dbReference type="PANTHER" id="PTHR35335">
    <property type="entry name" value="UPF0716 PROTEIN FXSA"/>
    <property type="match status" value="1"/>
</dbReference>
<gene>
    <name evidence="3" type="ORF">ACFQ3C_10740</name>
</gene>
<dbReference type="InterPro" id="IPR007313">
    <property type="entry name" value="FxsA"/>
</dbReference>
<keyword evidence="2" id="KW-1133">Transmembrane helix</keyword>
<protein>
    <submittedName>
        <fullName evidence="3">FxsA family protein</fullName>
    </submittedName>
</protein>
<dbReference type="EMBL" id="JBHTKR010000004">
    <property type="protein sequence ID" value="MFD1195147.1"/>
    <property type="molecule type" value="Genomic_DNA"/>
</dbReference>
<evidence type="ECO:0000313" key="4">
    <source>
        <dbReference type="Proteomes" id="UP001597151"/>
    </source>
</evidence>
<feature type="transmembrane region" description="Helical" evidence="2">
    <location>
        <begin position="92"/>
        <end position="110"/>
    </location>
</feature>
<keyword evidence="2" id="KW-0472">Membrane</keyword>
<name>A0ABW3TGH9_9RHOB</name>
<feature type="compositionally biased region" description="Basic and acidic residues" evidence="1">
    <location>
        <begin position="150"/>
        <end position="159"/>
    </location>
</feature>
<dbReference type="Proteomes" id="UP001597151">
    <property type="component" value="Unassembled WGS sequence"/>
</dbReference>
<keyword evidence="2" id="KW-0812">Transmembrane</keyword>
<dbReference type="PANTHER" id="PTHR35335:SF1">
    <property type="entry name" value="UPF0716 PROTEIN FXSA"/>
    <property type="match status" value="1"/>
</dbReference>
<feature type="region of interest" description="Disordered" evidence="1">
    <location>
        <begin position="139"/>
        <end position="171"/>
    </location>
</feature>
<dbReference type="RefSeq" id="WP_380791546.1">
    <property type="nucleotide sequence ID" value="NZ_JBHTKR010000004.1"/>
</dbReference>
<evidence type="ECO:0000256" key="2">
    <source>
        <dbReference type="SAM" id="Phobius"/>
    </source>
</evidence>
<feature type="transmembrane region" description="Helical" evidence="2">
    <location>
        <begin position="28"/>
        <end position="47"/>
    </location>
</feature>